<dbReference type="RefSeq" id="XP_024585763.1">
    <property type="nucleotide sequence ID" value="XM_024720578.1"/>
</dbReference>
<dbReference type="AlphaFoldDB" id="A0A0P1B4S5"/>
<dbReference type="Proteomes" id="UP000054928">
    <property type="component" value="Unassembled WGS sequence"/>
</dbReference>
<organism evidence="1 2">
    <name type="scientific">Plasmopara halstedii</name>
    <name type="common">Downy mildew of sunflower</name>
    <dbReference type="NCBI Taxonomy" id="4781"/>
    <lineage>
        <taxon>Eukaryota</taxon>
        <taxon>Sar</taxon>
        <taxon>Stramenopiles</taxon>
        <taxon>Oomycota</taxon>
        <taxon>Peronosporomycetes</taxon>
        <taxon>Peronosporales</taxon>
        <taxon>Peronosporaceae</taxon>
        <taxon>Plasmopara</taxon>
    </lineage>
</organism>
<dbReference type="GeneID" id="36402214"/>
<evidence type="ECO:0000313" key="2">
    <source>
        <dbReference type="Proteomes" id="UP000054928"/>
    </source>
</evidence>
<evidence type="ECO:0000313" key="1">
    <source>
        <dbReference type="EMBL" id="CEG49394.1"/>
    </source>
</evidence>
<reference evidence="2" key="1">
    <citation type="submission" date="2014-09" db="EMBL/GenBank/DDBJ databases">
        <authorList>
            <person name="Sharma Rahul"/>
            <person name="Thines Marco"/>
        </authorList>
    </citation>
    <scope>NUCLEOTIDE SEQUENCE [LARGE SCALE GENOMIC DNA]</scope>
</reference>
<proteinExistence type="predicted"/>
<protein>
    <submittedName>
        <fullName evidence="1">Uncharacterized protein</fullName>
    </submittedName>
</protein>
<keyword evidence="2" id="KW-1185">Reference proteome</keyword>
<dbReference type="EMBL" id="CCYD01003042">
    <property type="protein sequence ID" value="CEG49394.1"/>
    <property type="molecule type" value="Genomic_DNA"/>
</dbReference>
<sequence>MPAKYTALTFPMSVRRLSSREYSRYPTEDGWTHPYTEQPSLSDIESDAVSVSGVIAGSISVKHLC</sequence>
<accession>A0A0P1B4S5</accession>
<name>A0A0P1B4S5_PLAHL</name>